<dbReference type="GO" id="GO:0070566">
    <property type="term" value="F:adenylyltransferase activity"/>
    <property type="evidence" value="ECO:0007669"/>
    <property type="project" value="TreeGrafter"/>
</dbReference>
<dbReference type="CDD" id="cd05931">
    <property type="entry name" value="FAAL"/>
    <property type="match status" value="1"/>
</dbReference>
<keyword evidence="2 4" id="KW-0436">Ligase</keyword>
<dbReference type="InterPro" id="IPR040097">
    <property type="entry name" value="FAAL/FAAC"/>
</dbReference>
<organism evidence="4">
    <name type="scientific">Thermodesulfatator atlanticus</name>
    <dbReference type="NCBI Taxonomy" id="501497"/>
    <lineage>
        <taxon>Bacteria</taxon>
        <taxon>Pseudomonadati</taxon>
        <taxon>Thermodesulfobacteriota</taxon>
        <taxon>Thermodesulfobacteria</taxon>
        <taxon>Thermodesulfobacteriales</taxon>
        <taxon>Thermodesulfatatoraceae</taxon>
        <taxon>Thermodesulfatator</taxon>
    </lineage>
</organism>
<dbReference type="Proteomes" id="UP000886101">
    <property type="component" value="Unassembled WGS sequence"/>
</dbReference>
<evidence type="ECO:0000313" key="4">
    <source>
        <dbReference type="EMBL" id="HHI98147.1"/>
    </source>
</evidence>
<protein>
    <submittedName>
        <fullName evidence="4">Fatty acyl-AMP ligase</fullName>
    </submittedName>
</protein>
<comment type="similarity">
    <text evidence="1">Belongs to the ATP-dependent AMP-binding enzyme family.</text>
</comment>
<reference evidence="4" key="1">
    <citation type="journal article" date="2020" name="mSystems">
        <title>Genome- and Community-Level Interaction Insights into Carbon Utilization and Element Cycling Functions of Hydrothermarchaeota in Hydrothermal Sediment.</title>
        <authorList>
            <person name="Zhou Z."/>
            <person name="Liu Y."/>
            <person name="Xu W."/>
            <person name="Pan J."/>
            <person name="Luo Z.H."/>
            <person name="Li M."/>
        </authorList>
    </citation>
    <scope>NUCLEOTIDE SEQUENCE [LARGE SCALE GENOMIC DNA]</scope>
    <source>
        <strain evidence="4">HyVt-533</strain>
    </source>
</reference>
<dbReference type="Pfam" id="PF00501">
    <property type="entry name" value="AMP-binding"/>
    <property type="match status" value="1"/>
</dbReference>
<gene>
    <name evidence="4" type="ORF">ENJ96_09930</name>
</gene>
<feature type="domain" description="AMP-dependent synthetase/ligase" evidence="3">
    <location>
        <begin position="47"/>
        <end position="423"/>
    </location>
</feature>
<dbReference type="InterPro" id="IPR000873">
    <property type="entry name" value="AMP-dep_synth/lig_dom"/>
</dbReference>
<feature type="non-terminal residue" evidence="4">
    <location>
        <position position="480"/>
    </location>
</feature>
<accession>A0A7V5U3F0</accession>
<evidence type="ECO:0000256" key="2">
    <source>
        <dbReference type="ARBA" id="ARBA00022598"/>
    </source>
</evidence>
<dbReference type="Gene3D" id="3.40.50.12780">
    <property type="entry name" value="N-terminal domain of ligase-like"/>
    <property type="match status" value="1"/>
</dbReference>
<evidence type="ECO:0000256" key="1">
    <source>
        <dbReference type="ARBA" id="ARBA00006432"/>
    </source>
</evidence>
<proteinExistence type="inferred from homology"/>
<dbReference type="GO" id="GO:0006633">
    <property type="term" value="P:fatty acid biosynthetic process"/>
    <property type="evidence" value="ECO:0007669"/>
    <property type="project" value="TreeGrafter"/>
</dbReference>
<dbReference type="InterPro" id="IPR042099">
    <property type="entry name" value="ANL_N_sf"/>
</dbReference>
<dbReference type="AlphaFoldDB" id="A0A7V5U3F0"/>
<dbReference type="PANTHER" id="PTHR22754:SF32">
    <property type="entry name" value="DISCO-INTERACTING PROTEIN 2"/>
    <property type="match status" value="1"/>
</dbReference>
<evidence type="ECO:0000259" key="3">
    <source>
        <dbReference type="Pfam" id="PF00501"/>
    </source>
</evidence>
<dbReference type="GO" id="GO:0005886">
    <property type="term" value="C:plasma membrane"/>
    <property type="evidence" value="ECO:0007669"/>
    <property type="project" value="TreeGrafter"/>
</dbReference>
<name>A0A7V5U3F0_9BACT</name>
<dbReference type="NCBIfam" id="NF006624">
    <property type="entry name" value="PRK09192.1"/>
    <property type="match status" value="1"/>
</dbReference>
<sequence length="480" mass="53322">MRPTPTESGIPIKRAEFETLAAALDYAAKGKTGFNFFGPRGSLLKALPYRELRQEARRWARKLLALGLKRGATVAILAHTRPFFVKLFFACQYAGYVPVPLPLMLQLSSAEAYVKQLARLLKISRAEALFVPEEFLKFGQEAAKEARVPHFGTEETLEALPEKDAPLKPLGPDELAYIQFTSGSTKFPRGVLITQRALMHNLRLIAKYGVRRREGDRAVSWLPFYHDMGLVGLILAPLASQVSVDFLSPKDFIMRPGLWLKLISEHRATISFAPPFGYELAVLRLKEEDLEGLDLSCWRVAGVGAEMIRDSILKNFADKFARCGFDPKAFLPSYGMAECTLAVSFTPLGEGIKVDLVDREILAREGRVAFCPSNSPQAKALVRCGRPLPGLTVEIRDEAGRPLPEGRVGLLYVRGESVMAGYLGDEEATREVLKDGWLNTGDLAYLHEGELVITGRAKDLIIVHGKNVWPQDLELVAERF</sequence>
<dbReference type="PANTHER" id="PTHR22754">
    <property type="entry name" value="DISCO-INTERACTING PROTEIN 2 DIP2 -RELATED"/>
    <property type="match status" value="1"/>
</dbReference>
<dbReference type="GO" id="GO:0016874">
    <property type="term" value="F:ligase activity"/>
    <property type="evidence" value="ECO:0007669"/>
    <property type="project" value="UniProtKB-KW"/>
</dbReference>
<comment type="caution">
    <text evidence="4">The sequence shown here is derived from an EMBL/GenBank/DDBJ whole genome shotgun (WGS) entry which is preliminary data.</text>
</comment>
<dbReference type="SUPFAM" id="SSF56801">
    <property type="entry name" value="Acetyl-CoA synthetase-like"/>
    <property type="match status" value="1"/>
</dbReference>
<dbReference type="EMBL" id="DROK01000294">
    <property type="protein sequence ID" value="HHI98147.1"/>
    <property type="molecule type" value="Genomic_DNA"/>
</dbReference>